<protein>
    <submittedName>
        <fullName evidence="2">Uncharacterized protein</fullName>
    </submittedName>
</protein>
<sequence>GASCRTKYYVTFTYLSAHCGLFIPKLCNTPLSNPTPCAFDTGRTLAHTPCWITDILEPYSMDSTTTVTPNGRHLIHTSGNEKHAGNTTPSVESESNDRNGIKSIDFLNAQYDGPIYHAYIDACGLATKGAARPIISMEKLRRLWAPRSVIEDRKRALNSGPGRRH</sequence>
<evidence type="ECO:0000256" key="1">
    <source>
        <dbReference type="SAM" id="MobiDB-lite"/>
    </source>
</evidence>
<reference evidence="2" key="1">
    <citation type="submission" date="2021-01" db="EMBL/GenBank/DDBJ databases">
        <authorList>
            <person name="Kaushik A."/>
        </authorList>
    </citation>
    <scope>NUCLEOTIDE SEQUENCE</scope>
    <source>
        <strain evidence="2">AG3-T5</strain>
    </source>
</reference>
<proteinExistence type="predicted"/>
<dbReference type="Proteomes" id="UP000663841">
    <property type="component" value="Unassembled WGS sequence"/>
</dbReference>
<dbReference type="EMBL" id="CAJMWW010000199">
    <property type="protein sequence ID" value="CAE6456815.1"/>
    <property type="molecule type" value="Genomic_DNA"/>
</dbReference>
<evidence type="ECO:0000313" key="3">
    <source>
        <dbReference type="Proteomes" id="UP000663841"/>
    </source>
</evidence>
<gene>
    <name evidence="2" type="ORF">RDB_LOCUS141465</name>
</gene>
<feature type="non-terminal residue" evidence="2">
    <location>
        <position position="1"/>
    </location>
</feature>
<accession>A0A8H3BIJ3</accession>
<organism evidence="2 3">
    <name type="scientific">Rhizoctonia solani</name>
    <dbReference type="NCBI Taxonomy" id="456999"/>
    <lineage>
        <taxon>Eukaryota</taxon>
        <taxon>Fungi</taxon>
        <taxon>Dikarya</taxon>
        <taxon>Basidiomycota</taxon>
        <taxon>Agaricomycotina</taxon>
        <taxon>Agaricomycetes</taxon>
        <taxon>Cantharellales</taxon>
        <taxon>Ceratobasidiaceae</taxon>
        <taxon>Rhizoctonia</taxon>
    </lineage>
</organism>
<dbReference type="AlphaFoldDB" id="A0A8H3BIJ3"/>
<evidence type="ECO:0000313" key="2">
    <source>
        <dbReference type="EMBL" id="CAE6456815.1"/>
    </source>
</evidence>
<comment type="caution">
    <text evidence="2">The sequence shown here is derived from an EMBL/GenBank/DDBJ whole genome shotgun (WGS) entry which is preliminary data.</text>
</comment>
<feature type="region of interest" description="Disordered" evidence="1">
    <location>
        <begin position="76"/>
        <end position="97"/>
    </location>
</feature>
<name>A0A8H3BIJ3_9AGAM</name>